<dbReference type="EMBL" id="CAJEWN010001379">
    <property type="protein sequence ID" value="CAD2196956.1"/>
    <property type="molecule type" value="Genomic_DNA"/>
</dbReference>
<protein>
    <submittedName>
        <fullName evidence="2">Uncharacterized protein</fullName>
    </submittedName>
</protein>
<dbReference type="Proteomes" id="UP000580250">
    <property type="component" value="Unassembled WGS sequence"/>
</dbReference>
<dbReference type="GO" id="GO:0050482">
    <property type="term" value="P:arachidonate secretion"/>
    <property type="evidence" value="ECO:0007669"/>
    <property type="project" value="InterPro"/>
</dbReference>
<dbReference type="InterPro" id="IPR036444">
    <property type="entry name" value="PLipase_A2_dom_sf"/>
</dbReference>
<dbReference type="GO" id="GO:0004623">
    <property type="term" value="F:phospholipase A2 activity"/>
    <property type="evidence" value="ECO:0007669"/>
    <property type="project" value="InterPro"/>
</dbReference>
<keyword evidence="1" id="KW-0732">Signal</keyword>
<evidence type="ECO:0000256" key="1">
    <source>
        <dbReference type="SAM" id="SignalP"/>
    </source>
</evidence>
<reference evidence="2 3" key="1">
    <citation type="submission" date="2020-08" db="EMBL/GenBank/DDBJ databases">
        <authorList>
            <person name="Koutsovoulos G."/>
            <person name="Danchin GJ E."/>
        </authorList>
    </citation>
    <scope>NUCLEOTIDE SEQUENCE [LARGE SCALE GENOMIC DNA]</scope>
</reference>
<comment type="caution">
    <text evidence="2">The sequence shown here is derived from an EMBL/GenBank/DDBJ whole genome shotgun (WGS) entry which is preliminary data.</text>
</comment>
<organism evidence="2 3">
    <name type="scientific">Meloidogyne enterolobii</name>
    <name type="common">Root-knot nematode worm</name>
    <name type="synonym">Meloidogyne mayaguensis</name>
    <dbReference type="NCBI Taxonomy" id="390850"/>
    <lineage>
        <taxon>Eukaryota</taxon>
        <taxon>Metazoa</taxon>
        <taxon>Ecdysozoa</taxon>
        <taxon>Nematoda</taxon>
        <taxon>Chromadorea</taxon>
        <taxon>Rhabditida</taxon>
        <taxon>Tylenchina</taxon>
        <taxon>Tylenchomorpha</taxon>
        <taxon>Tylenchoidea</taxon>
        <taxon>Meloidogynidae</taxon>
        <taxon>Meloidogyninae</taxon>
        <taxon>Meloidogyne</taxon>
    </lineage>
</organism>
<evidence type="ECO:0000313" key="2">
    <source>
        <dbReference type="EMBL" id="CAD2196956.1"/>
    </source>
</evidence>
<feature type="signal peptide" evidence="1">
    <location>
        <begin position="1"/>
        <end position="19"/>
    </location>
</feature>
<gene>
    <name evidence="2" type="ORF">MENT_LOCUS50160</name>
</gene>
<dbReference type="OrthoDB" id="5904836at2759"/>
<evidence type="ECO:0000313" key="3">
    <source>
        <dbReference type="Proteomes" id="UP000580250"/>
    </source>
</evidence>
<proteinExistence type="predicted"/>
<dbReference type="GO" id="GO:0006644">
    <property type="term" value="P:phospholipid metabolic process"/>
    <property type="evidence" value="ECO:0007669"/>
    <property type="project" value="InterPro"/>
</dbReference>
<name>A0A6V7XC99_MELEN</name>
<dbReference type="Gene3D" id="1.20.90.10">
    <property type="entry name" value="Phospholipase A2 domain"/>
    <property type="match status" value="1"/>
</dbReference>
<dbReference type="AlphaFoldDB" id="A0A6V7XC99"/>
<accession>A0A6V7XC99</accession>
<feature type="chain" id="PRO_5027542537" evidence="1">
    <location>
        <begin position="20"/>
        <end position="548"/>
    </location>
</feature>
<sequence>MSLIFVLFLFISWKEIVLTDPANPAQRKPKWRTVFSNKTCSSENFPCPDILNLLKKINKCNGLIVCYPSILSNINLLENTKLNPRFTFNETKASRICTNCIEGKQCEGPDGVKTEWSGFRVFYDKKENKLEVNLDIFGKRDTLHVKGYSVLDFLHAISNKNLNYIGQSDVDKEYFQEIVNGAYLQEYMGVLALNADLGIGVSVINRNIAFGMLYRRDFPVKCRKEKKKVTTTAKIIKPNTVSIVKPEFGMTRKINSIMPITMKTRTTTALTTYKPRTSTAFTPIDQCKFFNNSKLIEKYACNCGNVFMLDLNQCCENYHKCISKIKNIHDNDCAFLPTNMYYISINSSNYNWKCNECEKFKNDYCQHEHCLCDKQVIQCWSQIPTPKKNSFEHEIVGCKSKFIDEVKDNPNMPIAKTTAIRRTLENISDKFDKIAKELIPGSLDWPTIVYVGKVYDQTETFSNDLDSLFDIVNSTLYEAKLKLKNEIAKAEKTNDEEDWIAVEMAAYEFIKTSTAAVFFDEEYQLAKNSYLTYLFKGRMVLKINGEGH</sequence>
<dbReference type="SUPFAM" id="SSF48619">
    <property type="entry name" value="Phospholipase A2, PLA2"/>
    <property type="match status" value="1"/>
</dbReference>